<comment type="caution">
    <text evidence="1">The sequence shown here is derived from an EMBL/GenBank/DDBJ whole genome shotgun (WGS) entry which is preliminary data.</text>
</comment>
<accession>X1J7Z5</accession>
<organism evidence="1">
    <name type="scientific">marine sediment metagenome</name>
    <dbReference type="NCBI Taxonomy" id="412755"/>
    <lineage>
        <taxon>unclassified sequences</taxon>
        <taxon>metagenomes</taxon>
        <taxon>ecological metagenomes</taxon>
    </lineage>
</organism>
<proteinExistence type="predicted"/>
<reference evidence="1" key="1">
    <citation type="journal article" date="2014" name="Front. Microbiol.">
        <title>High frequency of phylogenetically diverse reductive dehalogenase-homologous genes in deep subseafloor sedimentary metagenomes.</title>
        <authorList>
            <person name="Kawai M."/>
            <person name="Futagami T."/>
            <person name="Toyoda A."/>
            <person name="Takaki Y."/>
            <person name="Nishi S."/>
            <person name="Hori S."/>
            <person name="Arai W."/>
            <person name="Tsubouchi T."/>
            <person name="Morono Y."/>
            <person name="Uchiyama I."/>
            <person name="Ito T."/>
            <person name="Fujiyama A."/>
            <person name="Inagaki F."/>
            <person name="Takami H."/>
        </authorList>
    </citation>
    <scope>NUCLEOTIDE SEQUENCE</scope>
    <source>
        <strain evidence="1">Expedition CK06-06</strain>
    </source>
</reference>
<name>X1J7Z5_9ZZZZ</name>
<gene>
    <name evidence="1" type="ORF">S06H3_02755</name>
</gene>
<evidence type="ECO:0000313" key="1">
    <source>
        <dbReference type="EMBL" id="GAH90082.1"/>
    </source>
</evidence>
<dbReference type="EMBL" id="BARV01000832">
    <property type="protein sequence ID" value="GAH90082.1"/>
    <property type="molecule type" value="Genomic_DNA"/>
</dbReference>
<protein>
    <submittedName>
        <fullName evidence="1">Uncharacterized protein</fullName>
    </submittedName>
</protein>
<sequence>MSMSEREIEALCVRAWRGRAKGRPMRWRILRDVVACLSLAWMSTFQIQIAMRRLYALKNKTTRDILEELESEKSVVQERDDKSQMFRWGATAEGVAFWIGKTANIPVSIVEVACISASVKE</sequence>
<dbReference type="AlphaFoldDB" id="X1J7Z5"/>